<dbReference type="Proteomes" id="UP001324427">
    <property type="component" value="Unassembled WGS sequence"/>
</dbReference>
<gene>
    <name evidence="3" type="ORF">LTR36_008459</name>
</gene>
<dbReference type="AlphaFoldDB" id="A0AAV9J7C4"/>
<keyword evidence="2" id="KW-0472">Membrane</keyword>
<comment type="caution">
    <text evidence="3">The sequence shown here is derived from an EMBL/GenBank/DDBJ whole genome shotgun (WGS) entry which is preliminary data.</text>
</comment>
<name>A0AAV9J7C4_9PEZI</name>
<proteinExistence type="predicted"/>
<organism evidence="3 4">
    <name type="scientific">Oleoguttula mirabilis</name>
    <dbReference type="NCBI Taxonomy" id="1507867"/>
    <lineage>
        <taxon>Eukaryota</taxon>
        <taxon>Fungi</taxon>
        <taxon>Dikarya</taxon>
        <taxon>Ascomycota</taxon>
        <taxon>Pezizomycotina</taxon>
        <taxon>Dothideomycetes</taxon>
        <taxon>Dothideomycetidae</taxon>
        <taxon>Mycosphaerellales</taxon>
        <taxon>Teratosphaeriaceae</taxon>
        <taxon>Oleoguttula</taxon>
    </lineage>
</organism>
<reference evidence="3 4" key="1">
    <citation type="submission" date="2021-11" db="EMBL/GenBank/DDBJ databases">
        <title>Black yeast isolated from Biological Soil Crust.</title>
        <authorList>
            <person name="Kurbessoian T."/>
        </authorList>
    </citation>
    <scope>NUCLEOTIDE SEQUENCE [LARGE SCALE GENOMIC DNA]</scope>
    <source>
        <strain evidence="3 4">CCFEE 5522</strain>
    </source>
</reference>
<evidence type="ECO:0000313" key="4">
    <source>
        <dbReference type="Proteomes" id="UP001324427"/>
    </source>
</evidence>
<keyword evidence="2" id="KW-0812">Transmembrane</keyword>
<feature type="compositionally biased region" description="Polar residues" evidence="1">
    <location>
        <begin position="1"/>
        <end position="11"/>
    </location>
</feature>
<feature type="transmembrane region" description="Helical" evidence="2">
    <location>
        <begin position="96"/>
        <end position="116"/>
    </location>
</feature>
<evidence type="ECO:0000256" key="1">
    <source>
        <dbReference type="SAM" id="MobiDB-lite"/>
    </source>
</evidence>
<keyword evidence="2" id="KW-1133">Transmembrane helix</keyword>
<evidence type="ECO:0000313" key="3">
    <source>
        <dbReference type="EMBL" id="KAK4540951.1"/>
    </source>
</evidence>
<evidence type="ECO:0000256" key="2">
    <source>
        <dbReference type="SAM" id="Phobius"/>
    </source>
</evidence>
<feature type="compositionally biased region" description="Basic and acidic residues" evidence="1">
    <location>
        <begin position="14"/>
        <end position="24"/>
    </location>
</feature>
<feature type="transmembrane region" description="Helical" evidence="2">
    <location>
        <begin position="140"/>
        <end position="160"/>
    </location>
</feature>
<accession>A0AAV9J7C4</accession>
<keyword evidence="4" id="KW-1185">Reference proteome</keyword>
<dbReference type="EMBL" id="JAVFHQ010000059">
    <property type="protein sequence ID" value="KAK4540951.1"/>
    <property type="molecule type" value="Genomic_DNA"/>
</dbReference>
<sequence length="204" mass="21389">MTGYSNPNTSAARLADDGTGDEKPATAQPGTPSIVVNDATDEQFTTPPPAPPVAVTAGTSVKERFSAAVAFVKGKFEANKEPFEGNKEIVNAIQTFALLVQSSLLLGLSFAISIHFCTTNLYDSGTLNTLLAGHDTPKSFMPMAITIAVFLTVGNILSVGEAYAKGGITLKERALENLKTVALVQMGLLLGCWGCLRSSVLCYG</sequence>
<protein>
    <submittedName>
        <fullName evidence="3">Uncharacterized protein</fullName>
    </submittedName>
</protein>
<feature type="region of interest" description="Disordered" evidence="1">
    <location>
        <begin position="1"/>
        <end position="52"/>
    </location>
</feature>